<comment type="caution">
    <text evidence="3">The sequence shown here is derived from an EMBL/GenBank/DDBJ whole genome shotgun (WGS) entry which is preliminary data.</text>
</comment>
<reference evidence="3 4" key="1">
    <citation type="submission" date="2024-09" db="EMBL/GenBank/DDBJ databases">
        <title>Paenibacillus zeirhizospherea sp. nov., isolated from surface of the maize (Zea mays) roots in a horticulture field, Hungary.</title>
        <authorList>
            <person name="Marton D."/>
            <person name="Farkas M."/>
            <person name="Bedics A."/>
            <person name="Toth E."/>
            <person name="Tancsics A."/>
            <person name="Boka K."/>
            <person name="Maroti G."/>
            <person name="Kriszt B."/>
            <person name="Cserhati M."/>
        </authorList>
    </citation>
    <scope>NUCLEOTIDE SEQUENCE [LARGE SCALE GENOMIC DNA]</scope>
    <source>
        <strain evidence="3 4">KCTC 33519</strain>
    </source>
</reference>
<dbReference type="Pfam" id="PF00535">
    <property type="entry name" value="Glycos_transf_2"/>
    <property type="match status" value="1"/>
</dbReference>
<accession>A0ABV5ASM2</accession>
<dbReference type="PANTHER" id="PTHR48090:SF7">
    <property type="entry name" value="RFBJ PROTEIN"/>
    <property type="match status" value="1"/>
</dbReference>
<evidence type="ECO:0000313" key="4">
    <source>
        <dbReference type="Proteomes" id="UP001580346"/>
    </source>
</evidence>
<dbReference type="RefSeq" id="WP_375355176.1">
    <property type="nucleotide sequence ID" value="NZ_JBHHMI010000007.1"/>
</dbReference>
<gene>
    <name evidence="3" type="ORF">ACE41H_10485</name>
</gene>
<keyword evidence="4" id="KW-1185">Reference proteome</keyword>
<protein>
    <submittedName>
        <fullName evidence="3">Glycosyltransferase family 2 protein</fullName>
    </submittedName>
</protein>
<dbReference type="InterPro" id="IPR050256">
    <property type="entry name" value="Glycosyltransferase_2"/>
</dbReference>
<proteinExistence type="predicted"/>
<evidence type="ECO:0000313" key="3">
    <source>
        <dbReference type="EMBL" id="MFB5267209.1"/>
    </source>
</evidence>
<dbReference type="SUPFAM" id="SSF53448">
    <property type="entry name" value="Nucleotide-diphospho-sugar transferases"/>
    <property type="match status" value="1"/>
</dbReference>
<organism evidence="3 4">
    <name type="scientific">Paenibacillus enshidis</name>
    <dbReference type="NCBI Taxonomy" id="1458439"/>
    <lineage>
        <taxon>Bacteria</taxon>
        <taxon>Bacillati</taxon>
        <taxon>Bacillota</taxon>
        <taxon>Bacilli</taxon>
        <taxon>Bacillales</taxon>
        <taxon>Paenibacillaceae</taxon>
        <taxon>Paenibacillus</taxon>
    </lineage>
</organism>
<name>A0ABV5ASM2_9BACL</name>
<dbReference type="Proteomes" id="UP001580346">
    <property type="component" value="Unassembled WGS sequence"/>
</dbReference>
<dbReference type="PANTHER" id="PTHR48090">
    <property type="entry name" value="UNDECAPRENYL-PHOSPHATE 4-DEOXY-4-FORMAMIDO-L-ARABINOSE TRANSFERASE-RELATED"/>
    <property type="match status" value="1"/>
</dbReference>
<dbReference type="CDD" id="cd00761">
    <property type="entry name" value="Glyco_tranf_GTA_type"/>
    <property type="match status" value="1"/>
</dbReference>
<dbReference type="InterPro" id="IPR001173">
    <property type="entry name" value="Glyco_trans_2-like"/>
</dbReference>
<dbReference type="Gene3D" id="3.90.550.10">
    <property type="entry name" value="Spore Coat Polysaccharide Biosynthesis Protein SpsA, Chain A"/>
    <property type="match status" value="1"/>
</dbReference>
<feature type="region of interest" description="Disordered" evidence="1">
    <location>
        <begin position="1"/>
        <end position="48"/>
    </location>
</feature>
<feature type="domain" description="Glycosyltransferase 2-like" evidence="2">
    <location>
        <begin position="60"/>
        <end position="162"/>
    </location>
</feature>
<feature type="compositionally biased region" description="Basic residues" evidence="1">
    <location>
        <begin position="14"/>
        <end position="29"/>
    </location>
</feature>
<sequence length="306" mass="33494">MIREKDKSVPGLQRRAKRRGRTKGKRRVRPASAQPSLKKSRRRHPSANTSFTLNISAAAVVTACNEENTIADVLNELKRLPLQEIIVVLNGCTDRTYRRALEFPNIVIVNIPEKLGYDVGRGIGARLSTADCVLFVDGDMRIPAVELYPFLSAIERGCDVALNHLTPLLPPFKRQDSVTRCKGSLNRLLKRPDLGRDSMTAVPHALSRRCLKEIGAELLAVPPLAQAAAMLKGMKVAPAHTVDVLSRNRGRNSLNQGAGNPVEALIVGDHAEAVAYVLSMTGRGRIPASPSMVRVDLARRRNGLSR</sequence>
<dbReference type="InterPro" id="IPR029044">
    <property type="entry name" value="Nucleotide-diphossugar_trans"/>
</dbReference>
<dbReference type="EMBL" id="JBHHMI010000007">
    <property type="protein sequence ID" value="MFB5267209.1"/>
    <property type="molecule type" value="Genomic_DNA"/>
</dbReference>
<evidence type="ECO:0000259" key="2">
    <source>
        <dbReference type="Pfam" id="PF00535"/>
    </source>
</evidence>
<evidence type="ECO:0000256" key="1">
    <source>
        <dbReference type="SAM" id="MobiDB-lite"/>
    </source>
</evidence>